<protein>
    <submittedName>
        <fullName evidence="1">Uncharacterized protein</fullName>
    </submittedName>
</protein>
<reference evidence="1 2" key="1">
    <citation type="journal article" date="2011" name="J. Bacteriol.">
        <title>Genome sequence of Chthoniobacter flavus Ellin428, an aerobic heterotrophic soil bacterium.</title>
        <authorList>
            <person name="Kant R."/>
            <person name="van Passel M.W."/>
            <person name="Palva A."/>
            <person name="Lucas S."/>
            <person name="Lapidus A."/>
            <person name="Glavina Del Rio T."/>
            <person name="Dalin E."/>
            <person name="Tice H."/>
            <person name="Bruce D."/>
            <person name="Goodwin L."/>
            <person name="Pitluck S."/>
            <person name="Larimer F.W."/>
            <person name="Land M.L."/>
            <person name="Hauser L."/>
            <person name="Sangwan P."/>
            <person name="de Vos W.M."/>
            <person name="Janssen P.H."/>
            <person name="Smidt H."/>
        </authorList>
    </citation>
    <scope>NUCLEOTIDE SEQUENCE [LARGE SCALE GENOMIC DNA]</scope>
    <source>
        <strain evidence="1 2">Ellin428</strain>
    </source>
</reference>
<accession>B4DC45</accession>
<comment type="caution">
    <text evidence="1">The sequence shown here is derived from an EMBL/GenBank/DDBJ whole genome shotgun (WGS) entry which is preliminary data.</text>
</comment>
<dbReference type="EMBL" id="ABVL01000044">
    <property type="protein sequence ID" value="EDY15967.1"/>
    <property type="molecule type" value="Genomic_DNA"/>
</dbReference>
<organism evidence="1 2">
    <name type="scientific">Chthoniobacter flavus Ellin428</name>
    <dbReference type="NCBI Taxonomy" id="497964"/>
    <lineage>
        <taxon>Bacteria</taxon>
        <taxon>Pseudomonadati</taxon>
        <taxon>Verrucomicrobiota</taxon>
        <taxon>Spartobacteria</taxon>
        <taxon>Chthoniobacterales</taxon>
        <taxon>Chthoniobacteraceae</taxon>
        <taxon>Chthoniobacter</taxon>
    </lineage>
</organism>
<evidence type="ECO:0000313" key="2">
    <source>
        <dbReference type="Proteomes" id="UP000005824"/>
    </source>
</evidence>
<gene>
    <name evidence="1" type="ORF">CfE428DRAFT_6486</name>
</gene>
<dbReference type="Proteomes" id="UP000005824">
    <property type="component" value="Unassembled WGS sequence"/>
</dbReference>
<evidence type="ECO:0000313" key="1">
    <source>
        <dbReference type="EMBL" id="EDY15967.1"/>
    </source>
</evidence>
<dbReference type="SUPFAM" id="SSF82185">
    <property type="entry name" value="Histone H3 K4-specific methyltransferase SET7/9 N-terminal domain"/>
    <property type="match status" value="1"/>
</dbReference>
<dbReference type="STRING" id="497964.CfE428DRAFT_6486"/>
<name>B4DC45_9BACT</name>
<sequence>MEANDVKDSKMVGKKRFDHGVLVLREIYDLPEKMHGVQREWYRNGRPKSEEPYKHAVMHGVFKKLAPRYFEWEDGGVAGWKRIREPRFPEPLL</sequence>
<dbReference type="InParanoid" id="B4DC45"/>
<proteinExistence type="predicted"/>
<keyword evidence="2" id="KW-1185">Reference proteome</keyword>
<dbReference type="AlphaFoldDB" id="B4DC45"/>